<feature type="transmembrane region" description="Helical" evidence="8">
    <location>
        <begin position="1189"/>
        <end position="1207"/>
    </location>
</feature>
<feature type="compositionally biased region" description="Polar residues" evidence="7">
    <location>
        <begin position="25"/>
        <end position="42"/>
    </location>
</feature>
<evidence type="ECO:0000256" key="7">
    <source>
        <dbReference type="SAM" id="MobiDB-lite"/>
    </source>
</evidence>
<sequence length="1564" mass="174851">MIDEKGSGSRNSSQDVLALDILAPSSLQTSAPVEQSQDTVNDGTEESNYDDKYIKEKDKEPTESILAWRAKVESIKSPNAVRRWYLKNGKDQKRGVDAPTEPAVVEHPEWFEVELPMDGLPVGTYEVCFCASLKDAAAVTEELCFTLSLDGYSSTSVRQEEVQHMPNDDFTRFKLHRQVDFGGGESDLSFKIFVTAGDHSGPLFDIHYIEIRNNHSKPIPGVLEYVLYGDGKPDQVVAVGQYGKAFKESVNIRAFGVSDNGSHAATLHFADGLAHVDIWDLHAEGNRASPLHPQVYDVASAHTTFIIPNSVAISTDIKPGQLSINISSSGSQVAVCSDSEVKDGGIPFRVFRSAPAAPADKNLSDPWRLVKAKTVCDNSHYNLISFYREDFNNSDEDAERFWTYDGKSFTVYSISGNWNRLYTLSMQGEANALTAQAVLGSMQGRYFAWTGTKGIISVLDFSTGKLVSRIHPGSDKSSFPCLSLDGSMIAFSLNGAIHVRDTLTDIPIAVYKERFETLTDHELVFGKDHFLTFNSEIAISNTLDTRSVVQVSDGSVIKSYYVHEDYHYLYPQSGHDAFFAYAHGSNLDILKPGPIFSSAALHDGGLDGACSLNVYELLTLGLESTHELVNATGTKFTVYTTYRSRSLKEESSMLIYVTVYGESDDDKQVMEIYMGRSPHDYFAFFLPETSQLGLVTDDYFQLWTLAAEKPRVCELVMYLKYQRFPEVDPDIVTCERAISAVKACKHGKNFNLRLSEPFFYKNDGSFIEILETQHEDTLTIPATSEDTLGTSDIYRLTGGYIGLIDFYSSAGESAKRAIVRYLKSRIRVTQQNPVSSLITLCSNWTQDRSSTLEAMIADMLPIDLITWAPDANTTKESDVLTIILEKAKFHSSTLPVVRIIMDYCVHHAYRSHNLAFISPFFSNLRDFMEIYPDEAKELLGRIAFVPVGHRSNILNNHAIIHSPGFRLQFWKPSIKTLSESTDPILQFRVSSGPLDPSTNRFTLPLFLASFDALWSYRDDKMPIRSNSDAMAEASNKTTTAWWKILLHMLRLKSHLRMDAYVECYNFDLEFFDNPAIAALVAYKWNTIGFWYWFVRFFFQCCFYALVAIASILQVYYPEPSKLVGLFIAIIVMSAGFVWLELLQAIRSVARYANSGYNVLDMVAFLLPMAASIDQVIVIYQKDSHGNNRLLSYSVLAVFLHMLFELRINKMVCKYVTIIQEAVSEIKVFFFIFAGGILAFAIAVLHLLRSCPYEGCDEPTTDFSDNFLGALFQTYFFLGGRWDPVSDEFATKEWGFQLMMALFFFFTIILMLNVLIALVNVAFVKGDDSWRLIWIESRLRYIESAENMSYHIPGFRQTYDLFPKEIYFTAGPKQVKEFRKTHPANGKSDEEADRTEELMCQSASELVYVHENNMSKENDEEGMLNYAGPVLTPTNMAMFLDIDNDTADVGEEGVEGVEGVEGDNGEVEDGTAPSVGSGIAEVVEGNEDNSGSGTAGIVEVAEGNEDKSGSSTAGQDGIASEPESEAIKALSAQVGALKTQLAEQQQQAQRQFEELRNLLLVRQTA</sequence>
<feature type="domain" description="Ion transport" evidence="9">
    <location>
        <begin position="1091"/>
        <end position="1325"/>
    </location>
</feature>
<evidence type="ECO:0000256" key="6">
    <source>
        <dbReference type="SAM" id="Coils"/>
    </source>
</evidence>
<dbReference type="Pfam" id="PF00520">
    <property type="entry name" value="Ion_trans"/>
    <property type="match status" value="1"/>
</dbReference>
<dbReference type="PANTHER" id="PTHR10582:SF2">
    <property type="entry name" value="INACTIVE"/>
    <property type="match status" value="1"/>
</dbReference>
<comment type="caution">
    <text evidence="10">The sequence shown here is derived from an EMBL/GenBank/DDBJ whole genome shotgun (WGS) entry which is preliminary data.</text>
</comment>
<evidence type="ECO:0000313" key="11">
    <source>
        <dbReference type="Proteomes" id="UP000738325"/>
    </source>
</evidence>
<gene>
    <name evidence="10" type="ORF">BGZ99_000207</name>
</gene>
<dbReference type="PANTHER" id="PTHR10582">
    <property type="entry name" value="TRANSIENT RECEPTOR POTENTIAL ION CHANNEL PROTEIN"/>
    <property type="match status" value="1"/>
</dbReference>
<evidence type="ECO:0000256" key="8">
    <source>
        <dbReference type="SAM" id="Phobius"/>
    </source>
</evidence>
<feature type="transmembrane region" description="Helical" evidence="8">
    <location>
        <begin position="1122"/>
        <end position="1142"/>
    </location>
</feature>
<dbReference type="EMBL" id="JAAAIP010000102">
    <property type="protein sequence ID" value="KAG0325762.1"/>
    <property type="molecule type" value="Genomic_DNA"/>
</dbReference>
<evidence type="ECO:0000256" key="1">
    <source>
        <dbReference type="ARBA" id="ARBA00004141"/>
    </source>
</evidence>
<keyword evidence="3" id="KW-0677">Repeat</keyword>
<dbReference type="Proteomes" id="UP000738325">
    <property type="component" value="Unassembled WGS sequence"/>
</dbReference>
<feature type="region of interest" description="Disordered" evidence="7">
    <location>
        <begin position="1456"/>
        <end position="1475"/>
    </location>
</feature>
<dbReference type="GO" id="GO:0098703">
    <property type="term" value="P:calcium ion import across plasma membrane"/>
    <property type="evidence" value="ECO:0007669"/>
    <property type="project" value="TreeGrafter"/>
</dbReference>
<dbReference type="OrthoDB" id="2433234at2759"/>
<feature type="transmembrane region" description="Helical" evidence="8">
    <location>
        <begin position="1154"/>
        <end position="1177"/>
    </location>
</feature>
<feature type="coiled-coil region" evidence="6">
    <location>
        <begin position="1526"/>
        <end position="1557"/>
    </location>
</feature>
<dbReference type="InterPro" id="IPR024862">
    <property type="entry name" value="TRPV"/>
</dbReference>
<dbReference type="Gene3D" id="2.130.10.10">
    <property type="entry name" value="YVTN repeat-like/Quinoprotein amine dehydrogenase"/>
    <property type="match status" value="1"/>
</dbReference>
<feature type="region of interest" description="Disordered" evidence="7">
    <location>
        <begin position="1501"/>
        <end position="1524"/>
    </location>
</feature>
<keyword evidence="2 8" id="KW-0812">Transmembrane</keyword>
<dbReference type="SUPFAM" id="SSF82171">
    <property type="entry name" value="DPP6 N-terminal domain-like"/>
    <property type="match status" value="1"/>
</dbReference>
<evidence type="ECO:0000256" key="5">
    <source>
        <dbReference type="ARBA" id="ARBA00023136"/>
    </source>
</evidence>
<protein>
    <recommendedName>
        <fullName evidence="9">Ion transport domain-containing protein</fullName>
    </recommendedName>
</protein>
<accession>A0A9P6RRM6</accession>
<comment type="subcellular location">
    <subcellularLocation>
        <location evidence="1">Membrane</location>
        <topology evidence="1">Multi-pass membrane protein</topology>
    </subcellularLocation>
</comment>
<keyword evidence="4 8" id="KW-1133">Transmembrane helix</keyword>
<keyword evidence="11" id="KW-1185">Reference proteome</keyword>
<feature type="transmembrane region" description="Helical" evidence="8">
    <location>
        <begin position="1092"/>
        <end position="1116"/>
    </location>
</feature>
<feature type="region of interest" description="Disordered" evidence="7">
    <location>
        <begin position="25"/>
        <end position="56"/>
    </location>
</feature>
<evidence type="ECO:0000259" key="9">
    <source>
        <dbReference type="Pfam" id="PF00520"/>
    </source>
</evidence>
<dbReference type="GO" id="GO:0005216">
    <property type="term" value="F:monoatomic ion channel activity"/>
    <property type="evidence" value="ECO:0007669"/>
    <property type="project" value="InterPro"/>
</dbReference>
<dbReference type="InterPro" id="IPR005821">
    <property type="entry name" value="Ion_trans_dom"/>
</dbReference>
<evidence type="ECO:0000256" key="3">
    <source>
        <dbReference type="ARBA" id="ARBA00022737"/>
    </source>
</evidence>
<evidence type="ECO:0000313" key="10">
    <source>
        <dbReference type="EMBL" id="KAG0325762.1"/>
    </source>
</evidence>
<evidence type="ECO:0000256" key="4">
    <source>
        <dbReference type="ARBA" id="ARBA00022989"/>
    </source>
</evidence>
<dbReference type="GO" id="GO:0005886">
    <property type="term" value="C:plasma membrane"/>
    <property type="evidence" value="ECO:0007669"/>
    <property type="project" value="TreeGrafter"/>
</dbReference>
<name>A0A9P6RRM6_9FUNG</name>
<dbReference type="InterPro" id="IPR015943">
    <property type="entry name" value="WD40/YVTN_repeat-like_dom_sf"/>
</dbReference>
<feature type="compositionally biased region" description="Acidic residues" evidence="7">
    <location>
        <begin position="1456"/>
        <end position="1468"/>
    </location>
</feature>
<evidence type="ECO:0000256" key="2">
    <source>
        <dbReference type="ARBA" id="ARBA00022692"/>
    </source>
</evidence>
<feature type="transmembrane region" description="Helical" evidence="8">
    <location>
        <begin position="1227"/>
        <end position="1247"/>
    </location>
</feature>
<proteinExistence type="predicted"/>
<organism evidence="10 11">
    <name type="scientific">Dissophora globulifera</name>
    <dbReference type="NCBI Taxonomy" id="979702"/>
    <lineage>
        <taxon>Eukaryota</taxon>
        <taxon>Fungi</taxon>
        <taxon>Fungi incertae sedis</taxon>
        <taxon>Mucoromycota</taxon>
        <taxon>Mortierellomycotina</taxon>
        <taxon>Mortierellomycetes</taxon>
        <taxon>Mortierellales</taxon>
        <taxon>Mortierellaceae</taxon>
        <taxon>Dissophora</taxon>
    </lineage>
</organism>
<reference evidence="10" key="1">
    <citation type="journal article" date="2020" name="Fungal Divers.">
        <title>Resolving the Mortierellaceae phylogeny through synthesis of multi-gene phylogenetics and phylogenomics.</title>
        <authorList>
            <person name="Vandepol N."/>
            <person name="Liber J."/>
            <person name="Desiro A."/>
            <person name="Na H."/>
            <person name="Kennedy M."/>
            <person name="Barry K."/>
            <person name="Grigoriev I.V."/>
            <person name="Miller A.N."/>
            <person name="O'Donnell K."/>
            <person name="Stajich J.E."/>
            <person name="Bonito G."/>
        </authorList>
    </citation>
    <scope>NUCLEOTIDE SEQUENCE</scope>
    <source>
        <strain evidence="10">REB-010B</strain>
    </source>
</reference>
<keyword evidence="5 8" id="KW-0472">Membrane</keyword>
<feature type="transmembrane region" description="Helical" evidence="8">
    <location>
        <begin position="1297"/>
        <end position="1322"/>
    </location>
</feature>
<keyword evidence="6" id="KW-0175">Coiled coil</keyword>